<dbReference type="AlphaFoldDB" id="A0A1L7UPR7"/>
<dbReference type="Proteomes" id="UP000184255">
    <property type="component" value="Unassembled WGS sequence"/>
</dbReference>
<proteinExistence type="predicted"/>
<organism evidence="1 2">
    <name type="scientific">Fusarium mangiferae</name>
    <name type="common">Mango malformation disease fungus</name>
    <dbReference type="NCBI Taxonomy" id="192010"/>
    <lineage>
        <taxon>Eukaryota</taxon>
        <taxon>Fungi</taxon>
        <taxon>Dikarya</taxon>
        <taxon>Ascomycota</taxon>
        <taxon>Pezizomycotina</taxon>
        <taxon>Sordariomycetes</taxon>
        <taxon>Hypocreomycetidae</taxon>
        <taxon>Hypocreales</taxon>
        <taxon>Nectriaceae</taxon>
        <taxon>Fusarium</taxon>
        <taxon>Fusarium fujikuroi species complex</taxon>
    </lineage>
</organism>
<gene>
    <name evidence="1" type="ORF">FMAN_15490</name>
</gene>
<name>A0A1L7UPR7_FUSMA</name>
<protein>
    <submittedName>
        <fullName evidence="1">Uncharacterized protein</fullName>
    </submittedName>
</protein>
<dbReference type="VEuPathDB" id="FungiDB:FMAN_15490"/>
<dbReference type="GeneID" id="65094730"/>
<reference evidence="2" key="1">
    <citation type="journal article" date="2016" name="Genome Biol. Evol.">
        <title>Comparative 'omics' of the Fusarium fujikuroi species complex highlights differences in genetic potential and metabolite synthesis.</title>
        <authorList>
            <person name="Niehaus E.-M."/>
            <person name="Muensterkoetter M."/>
            <person name="Proctor R.H."/>
            <person name="Brown D.W."/>
            <person name="Sharon A."/>
            <person name="Idan Y."/>
            <person name="Oren-Young L."/>
            <person name="Sieber C.M."/>
            <person name="Novak O."/>
            <person name="Pencik A."/>
            <person name="Tarkowska D."/>
            <person name="Hromadova K."/>
            <person name="Freeman S."/>
            <person name="Maymon M."/>
            <person name="Elazar M."/>
            <person name="Youssef S.A."/>
            <person name="El-Shabrawy E.S.M."/>
            <person name="Shalaby A.B.A."/>
            <person name="Houterman P."/>
            <person name="Brock N.L."/>
            <person name="Burkhardt I."/>
            <person name="Tsavkelova E.A."/>
            <person name="Dickschat J.S."/>
            <person name="Galuszka P."/>
            <person name="Gueldener U."/>
            <person name="Tudzynski B."/>
        </authorList>
    </citation>
    <scope>NUCLEOTIDE SEQUENCE [LARGE SCALE GENOMIC DNA]</scope>
    <source>
        <strain evidence="2">MRC7560</strain>
    </source>
</reference>
<keyword evidence="2" id="KW-1185">Reference proteome</keyword>
<accession>A0A1L7UPR7</accession>
<dbReference type="RefSeq" id="XP_041691581.1">
    <property type="nucleotide sequence ID" value="XM_041826306.1"/>
</dbReference>
<sequence length="123" mass="14612">MKAPPRLLSEGEYPKCLAFQGGPDMETWMRGFDERFIITMGMARFLLHSSKLLRKRRYELRHIEGLGTYFKRLKADLKRFRKWARKAEDLEDVARIRGNISALRQRMTSWFICSFTGQEMAVY</sequence>
<comment type="caution">
    <text evidence="1">The sequence shown here is derived from an EMBL/GenBank/DDBJ whole genome shotgun (WGS) entry which is preliminary data.</text>
</comment>
<evidence type="ECO:0000313" key="1">
    <source>
        <dbReference type="EMBL" id="CVL09326.1"/>
    </source>
</evidence>
<dbReference type="EMBL" id="FCQH01000040">
    <property type="protein sequence ID" value="CVL09326.1"/>
    <property type="molecule type" value="Genomic_DNA"/>
</dbReference>
<evidence type="ECO:0000313" key="2">
    <source>
        <dbReference type="Proteomes" id="UP000184255"/>
    </source>
</evidence>